<evidence type="ECO:0000256" key="2">
    <source>
        <dbReference type="ARBA" id="ARBA00006434"/>
    </source>
</evidence>
<reference evidence="15" key="1">
    <citation type="submission" date="2021-08" db="EMBL/GenBank/DDBJ databases">
        <title>Comparative analyses of Brucepasteria parasyntrophica and Teretinema zuelzerae.</title>
        <authorList>
            <person name="Song Y."/>
            <person name="Brune A."/>
        </authorList>
    </citation>
    <scope>NUCLEOTIDE SEQUENCE</scope>
    <source>
        <strain evidence="15">DSM 1903</strain>
    </source>
</reference>
<feature type="transmembrane region" description="Helical" evidence="14">
    <location>
        <begin position="6"/>
        <end position="22"/>
    </location>
</feature>
<evidence type="ECO:0000256" key="4">
    <source>
        <dbReference type="ARBA" id="ARBA00022475"/>
    </source>
</evidence>
<comment type="similarity">
    <text evidence="2 13">Belongs to the sodium:solute symporter (SSF) (TC 2.A.21) family.</text>
</comment>
<feature type="transmembrane region" description="Helical" evidence="14">
    <location>
        <begin position="157"/>
        <end position="180"/>
    </location>
</feature>
<dbReference type="InterPro" id="IPR050277">
    <property type="entry name" value="Sodium:Solute_Symporter"/>
</dbReference>
<dbReference type="Proteomes" id="UP001198163">
    <property type="component" value="Unassembled WGS sequence"/>
</dbReference>
<feature type="transmembrane region" description="Helical" evidence="14">
    <location>
        <begin position="392"/>
        <end position="415"/>
    </location>
</feature>
<dbReference type="EMBL" id="JAINWA010000003">
    <property type="protein sequence ID" value="MCD1655487.1"/>
    <property type="molecule type" value="Genomic_DNA"/>
</dbReference>
<keyword evidence="5 14" id="KW-0812">Transmembrane</keyword>
<dbReference type="InterPro" id="IPR001734">
    <property type="entry name" value="Na/solute_symporter"/>
</dbReference>
<evidence type="ECO:0000256" key="9">
    <source>
        <dbReference type="ARBA" id="ARBA00023065"/>
    </source>
</evidence>
<gene>
    <name evidence="15" type="ORF">K7J14_12355</name>
</gene>
<evidence type="ECO:0000256" key="12">
    <source>
        <dbReference type="ARBA" id="ARBA00033708"/>
    </source>
</evidence>
<feature type="transmembrane region" description="Helical" evidence="14">
    <location>
        <begin position="72"/>
        <end position="91"/>
    </location>
</feature>
<keyword evidence="9" id="KW-0406">Ion transport</keyword>
<keyword evidence="6" id="KW-0769">Symport</keyword>
<evidence type="ECO:0000256" key="8">
    <source>
        <dbReference type="ARBA" id="ARBA00023053"/>
    </source>
</evidence>
<dbReference type="GO" id="GO:0005298">
    <property type="term" value="F:proline:sodium symporter activity"/>
    <property type="evidence" value="ECO:0007669"/>
    <property type="project" value="TreeGrafter"/>
</dbReference>
<dbReference type="InterPro" id="IPR038377">
    <property type="entry name" value="Na/Glc_symporter_sf"/>
</dbReference>
<dbReference type="Gene3D" id="1.20.1730.10">
    <property type="entry name" value="Sodium/glucose cotransporter"/>
    <property type="match status" value="1"/>
</dbReference>
<keyword evidence="3" id="KW-0813">Transport</keyword>
<dbReference type="AlphaFoldDB" id="A0AAE3EIU1"/>
<evidence type="ECO:0000256" key="1">
    <source>
        <dbReference type="ARBA" id="ARBA00004651"/>
    </source>
</evidence>
<protein>
    <submittedName>
        <fullName evidence="15">Sodium/solute symporter</fullName>
    </submittedName>
</protein>
<keyword evidence="8" id="KW-0915">Sodium</keyword>
<organism evidence="15 16">
    <name type="scientific">Teretinema zuelzerae</name>
    <dbReference type="NCBI Taxonomy" id="156"/>
    <lineage>
        <taxon>Bacteria</taxon>
        <taxon>Pseudomonadati</taxon>
        <taxon>Spirochaetota</taxon>
        <taxon>Spirochaetia</taxon>
        <taxon>Spirochaetales</taxon>
        <taxon>Treponemataceae</taxon>
        <taxon>Teretinema</taxon>
    </lineage>
</organism>
<dbReference type="PANTHER" id="PTHR48086">
    <property type="entry name" value="SODIUM/PROLINE SYMPORTER-RELATED"/>
    <property type="match status" value="1"/>
</dbReference>
<feature type="transmembrane region" description="Helical" evidence="14">
    <location>
        <begin position="367"/>
        <end position="386"/>
    </location>
</feature>
<accession>A0AAE3EIU1</accession>
<dbReference type="PANTHER" id="PTHR48086:SF3">
    <property type="entry name" value="SODIUM_PROLINE SYMPORTER"/>
    <property type="match status" value="1"/>
</dbReference>
<dbReference type="PROSITE" id="PS50283">
    <property type="entry name" value="NA_SOLUT_SYMP_3"/>
    <property type="match status" value="1"/>
</dbReference>
<feature type="transmembrane region" description="Helical" evidence="14">
    <location>
        <begin position="268"/>
        <end position="292"/>
    </location>
</feature>
<evidence type="ECO:0000256" key="3">
    <source>
        <dbReference type="ARBA" id="ARBA00022448"/>
    </source>
</evidence>
<keyword evidence="4" id="KW-1003">Cell membrane</keyword>
<feature type="transmembrane region" description="Helical" evidence="14">
    <location>
        <begin position="187"/>
        <end position="210"/>
    </location>
</feature>
<evidence type="ECO:0000256" key="14">
    <source>
        <dbReference type="SAM" id="Phobius"/>
    </source>
</evidence>
<name>A0AAE3EIU1_9SPIR</name>
<feature type="transmembrane region" description="Helical" evidence="14">
    <location>
        <begin position="120"/>
        <end position="137"/>
    </location>
</feature>
<evidence type="ECO:0000256" key="13">
    <source>
        <dbReference type="RuleBase" id="RU362091"/>
    </source>
</evidence>
<dbReference type="NCBIfam" id="TIGR00813">
    <property type="entry name" value="sss"/>
    <property type="match status" value="1"/>
</dbReference>
<evidence type="ECO:0000256" key="5">
    <source>
        <dbReference type="ARBA" id="ARBA00022692"/>
    </source>
</evidence>
<evidence type="ECO:0000313" key="16">
    <source>
        <dbReference type="Proteomes" id="UP001198163"/>
    </source>
</evidence>
<dbReference type="GO" id="GO:0005886">
    <property type="term" value="C:plasma membrane"/>
    <property type="evidence" value="ECO:0007669"/>
    <property type="project" value="UniProtKB-SubCell"/>
</dbReference>
<feature type="transmembrane region" description="Helical" evidence="14">
    <location>
        <begin position="230"/>
        <end position="247"/>
    </location>
</feature>
<evidence type="ECO:0000256" key="10">
    <source>
        <dbReference type="ARBA" id="ARBA00023136"/>
    </source>
</evidence>
<dbReference type="Pfam" id="PF00474">
    <property type="entry name" value="SSF"/>
    <property type="match status" value="1"/>
</dbReference>
<evidence type="ECO:0000256" key="11">
    <source>
        <dbReference type="ARBA" id="ARBA00023201"/>
    </source>
</evidence>
<feature type="transmembrane region" description="Helical" evidence="14">
    <location>
        <begin position="322"/>
        <end position="355"/>
    </location>
</feature>
<evidence type="ECO:0000313" key="15">
    <source>
        <dbReference type="EMBL" id="MCD1655487.1"/>
    </source>
</evidence>
<dbReference type="GO" id="GO:0015193">
    <property type="term" value="F:L-proline transmembrane transporter activity"/>
    <property type="evidence" value="ECO:0007669"/>
    <property type="project" value="TreeGrafter"/>
</dbReference>
<dbReference type="GO" id="GO:0015824">
    <property type="term" value="P:proline transport"/>
    <property type="evidence" value="ECO:0007669"/>
    <property type="project" value="TreeGrafter"/>
</dbReference>
<keyword evidence="10 14" id="KW-0472">Membrane</keyword>
<comment type="subcellular location">
    <subcellularLocation>
        <location evidence="1">Cell membrane</location>
        <topology evidence="1">Multi-pass membrane protein</topology>
    </subcellularLocation>
</comment>
<sequence length="486" mass="52282">MYSLVMLLAFLVVMVSVGVWGMKKTSTLGDFFLGGRTLGPWLSAFAYGTTYFSAVIFIGFAGNQGWNMGLNAIWIGVGNALFGALGAWLVLGKRTRRMTQRLDVMTMPEFLEARYGSDHLKMIAAVLIFVFLLPYSASVFKGLGHLFESTFGISYDFALLVLVGITGLYLILGGYFAVTLTDFIQGFIMIVGAVSMLVILVSKAGGLQSALQAVAQGYEEHVPQGRRPSLLTMGSLIFMTSFGTWGLPQMVQKFYAIKDELMIRRAAVITTVFALIIGVCAYGTGMLGHVFLDLDSVPRLASGAVNYDLIVPTLLTTHLPEALMALIMLLVLSASMSTLASMILVSSSAITIDLYKGYLHPEVSDKTSLLMIRILSGVFILCSWAISRMQIGFIVTLMSLSWGVLSGAFMAPYILGIFWKGVTKAGAYAGFFAGAGTAVTLFFVLGAPRSPLASSIAMLVPFIVVPAVSLVTPKVDSSVIDRAFSD</sequence>
<keyword evidence="7 14" id="KW-1133">Transmembrane helix</keyword>
<feature type="transmembrane region" description="Helical" evidence="14">
    <location>
        <begin position="452"/>
        <end position="472"/>
    </location>
</feature>
<comment type="catalytic activity">
    <reaction evidence="12">
        <text>L-proline(in) + Na(+)(in) = L-proline(out) + Na(+)(out)</text>
        <dbReference type="Rhea" id="RHEA:28967"/>
        <dbReference type="ChEBI" id="CHEBI:29101"/>
        <dbReference type="ChEBI" id="CHEBI:60039"/>
    </reaction>
</comment>
<comment type="caution">
    <text evidence="15">The sequence shown here is derived from an EMBL/GenBank/DDBJ whole genome shotgun (WGS) entry which is preliminary data.</text>
</comment>
<proteinExistence type="inferred from homology"/>
<feature type="transmembrane region" description="Helical" evidence="14">
    <location>
        <begin position="42"/>
        <end position="60"/>
    </location>
</feature>
<keyword evidence="16" id="KW-1185">Reference proteome</keyword>
<evidence type="ECO:0000256" key="7">
    <source>
        <dbReference type="ARBA" id="ARBA00022989"/>
    </source>
</evidence>
<keyword evidence="11" id="KW-0739">Sodium transport</keyword>
<feature type="transmembrane region" description="Helical" evidence="14">
    <location>
        <begin position="427"/>
        <end position="446"/>
    </location>
</feature>
<evidence type="ECO:0000256" key="6">
    <source>
        <dbReference type="ARBA" id="ARBA00022847"/>
    </source>
</evidence>